<proteinExistence type="predicted"/>
<evidence type="ECO:0000313" key="3">
    <source>
        <dbReference type="Proteomes" id="UP001153269"/>
    </source>
</evidence>
<protein>
    <submittedName>
        <fullName evidence="2">Uncharacterized protein</fullName>
    </submittedName>
</protein>
<sequence length="133" mass="14679">MSSGCPLDVLFLPEQLWKAAEKRNQRISPLYPENLQLRGHGSKYKITFLSYEVAIFSRPVDCVGINPRRIIPAPSQQTSTVWPSPPAPSDTVSSHVTQRGLLHFEPDSLLQKQSPGPVRGTMGIGSLVADAWE</sequence>
<name>A0A9N7VZ32_PLEPL</name>
<organism evidence="2 3">
    <name type="scientific">Pleuronectes platessa</name>
    <name type="common">European plaice</name>
    <dbReference type="NCBI Taxonomy" id="8262"/>
    <lineage>
        <taxon>Eukaryota</taxon>
        <taxon>Metazoa</taxon>
        <taxon>Chordata</taxon>
        <taxon>Craniata</taxon>
        <taxon>Vertebrata</taxon>
        <taxon>Euteleostomi</taxon>
        <taxon>Actinopterygii</taxon>
        <taxon>Neopterygii</taxon>
        <taxon>Teleostei</taxon>
        <taxon>Neoteleostei</taxon>
        <taxon>Acanthomorphata</taxon>
        <taxon>Carangaria</taxon>
        <taxon>Pleuronectiformes</taxon>
        <taxon>Pleuronectoidei</taxon>
        <taxon>Pleuronectidae</taxon>
        <taxon>Pleuronectes</taxon>
    </lineage>
</organism>
<reference evidence="2" key="1">
    <citation type="submission" date="2020-03" db="EMBL/GenBank/DDBJ databases">
        <authorList>
            <person name="Weist P."/>
        </authorList>
    </citation>
    <scope>NUCLEOTIDE SEQUENCE</scope>
</reference>
<evidence type="ECO:0000313" key="2">
    <source>
        <dbReference type="EMBL" id="CAB1460941.1"/>
    </source>
</evidence>
<dbReference type="Proteomes" id="UP001153269">
    <property type="component" value="Unassembled WGS sequence"/>
</dbReference>
<gene>
    <name evidence="2" type="ORF">PLEPLA_LOCUS48815</name>
</gene>
<accession>A0A9N7VZ32</accession>
<evidence type="ECO:0000256" key="1">
    <source>
        <dbReference type="SAM" id="MobiDB-lite"/>
    </source>
</evidence>
<dbReference type="EMBL" id="CADEAL010004501">
    <property type="protein sequence ID" value="CAB1460941.1"/>
    <property type="molecule type" value="Genomic_DNA"/>
</dbReference>
<comment type="caution">
    <text evidence="2">The sequence shown here is derived from an EMBL/GenBank/DDBJ whole genome shotgun (WGS) entry which is preliminary data.</text>
</comment>
<dbReference type="AlphaFoldDB" id="A0A9N7VZ32"/>
<feature type="region of interest" description="Disordered" evidence="1">
    <location>
        <begin position="75"/>
        <end position="95"/>
    </location>
</feature>
<keyword evidence="3" id="KW-1185">Reference proteome</keyword>